<reference evidence="1 2" key="1">
    <citation type="submission" date="2017-03" db="EMBL/GenBank/DDBJ databases">
        <title>Comparative genomics of honeybee gut symbionts reveal geographically distinct and subgroup specific antibiotic resistance.</title>
        <authorList>
            <person name="Ludvigsen J."/>
            <person name="Porcellato D."/>
            <person name="Labee-Lund T.M."/>
            <person name="Amdam G.V."/>
            <person name="Rudi K."/>
        </authorList>
    </citation>
    <scope>NUCLEOTIDE SEQUENCE [LARGE SCALE GENOMIC DNA]</scope>
    <source>
        <strain evidence="1 2">A-4-12</strain>
    </source>
</reference>
<gene>
    <name evidence="1" type="ORF">B6D06_00210</name>
</gene>
<dbReference type="EMBL" id="NASK01000033">
    <property type="protein sequence ID" value="OTQ54482.1"/>
    <property type="molecule type" value="Genomic_DNA"/>
</dbReference>
<sequence>MTLFVDYEAKNDFGVDLKNTSICYFYSILIRNDYFMFPDFDKMAISNKIYSYIDLMASIEHFHSSLFDIGKISIVDKISYQIDKNNFLYYEND</sequence>
<dbReference type="Proteomes" id="UP000194968">
    <property type="component" value="Unassembled WGS sequence"/>
</dbReference>
<evidence type="ECO:0000313" key="1">
    <source>
        <dbReference type="EMBL" id="OTQ54482.1"/>
    </source>
</evidence>
<proteinExistence type="predicted"/>
<accession>A0A242NYQ7</accession>
<name>A0A242NYQ7_9GAMM</name>
<organism evidence="1 2">
    <name type="scientific">Gilliamella apis</name>
    <dbReference type="NCBI Taxonomy" id="1970738"/>
    <lineage>
        <taxon>Bacteria</taxon>
        <taxon>Pseudomonadati</taxon>
        <taxon>Pseudomonadota</taxon>
        <taxon>Gammaproteobacteria</taxon>
        <taxon>Orbales</taxon>
        <taxon>Orbaceae</taxon>
        <taxon>Gilliamella</taxon>
    </lineage>
</organism>
<dbReference type="AlphaFoldDB" id="A0A242NYQ7"/>
<evidence type="ECO:0000313" key="2">
    <source>
        <dbReference type="Proteomes" id="UP000194968"/>
    </source>
</evidence>
<protein>
    <submittedName>
        <fullName evidence="1">Uncharacterized protein</fullName>
    </submittedName>
</protein>
<dbReference type="RefSeq" id="WP_086319709.1">
    <property type="nucleotide sequence ID" value="NZ_NASG01000013.1"/>
</dbReference>
<comment type="caution">
    <text evidence="1">The sequence shown here is derived from an EMBL/GenBank/DDBJ whole genome shotgun (WGS) entry which is preliminary data.</text>
</comment>